<dbReference type="PANTHER" id="PTHR43099">
    <property type="entry name" value="UPF0053 PROTEIN YRKA"/>
    <property type="match status" value="1"/>
</dbReference>
<feature type="compositionally biased region" description="Acidic residues" evidence="11">
    <location>
        <begin position="530"/>
        <end position="541"/>
    </location>
</feature>
<evidence type="ECO:0000256" key="6">
    <source>
        <dbReference type="ARBA" id="ARBA00022989"/>
    </source>
</evidence>
<name>A0ABS5KHE4_9ACTN</name>
<dbReference type="InterPro" id="IPR002550">
    <property type="entry name" value="CNNM"/>
</dbReference>
<feature type="transmembrane region" description="Helical" evidence="12">
    <location>
        <begin position="95"/>
        <end position="118"/>
    </location>
</feature>
<dbReference type="CDD" id="cd04590">
    <property type="entry name" value="CBS_pair_CorC_HlyC_assoc"/>
    <property type="match status" value="1"/>
</dbReference>
<keyword evidence="3" id="KW-1003">Cell membrane</keyword>
<dbReference type="InterPro" id="IPR051676">
    <property type="entry name" value="UPF0053_domain"/>
</dbReference>
<evidence type="ECO:0000313" key="15">
    <source>
        <dbReference type="EMBL" id="MBS2545762.1"/>
    </source>
</evidence>
<feature type="domain" description="CNNM transmembrane" evidence="14">
    <location>
        <begin position="1"/>
        <end position="198"/>
    </location>
</feature>
<dbReference type="SUPFAM" id="SSF54631">
    <property type="entry name" value="CBS-domain pair"/>
    <property type="match status" value="1"/>
</dbReference>
<evidence type="ECO:0000256" key="8">
    <source>
        <dbReference type="ARBA" id="ARBA00023136"/>
    </source>
</evidence>
<evidence type="ECO:0000256" key="7">
    <source>
        <dbReference type="ARBA" id="ARBA00023122"/>
    </source>
</evidence>
<dbReference type="PANTHER" id="PTHR43099:SF5">
    <property type="entry name" value="HLYC_CORC FAMILY TRANSPORTER"/>
    <property type="match status" value="1"/>
</dbReference>
<feature type="region of interest" description="Disordered" evidence="11">
    <location>
        <begin position="447"/>
        <end position="541"/>
    </location>
</feature>
<evidence type="ECO:0000259" key="13">
    <source>
        <dbReference type="PROSITE" id="PS51371"/>
    </source>
</evidence>
<keyword evidence="6 10" id="KW-1133">Transmembrane helix</keyword>
<dbReference type="Proteomes" id="UP000730482">
    <property type="component" value="Unassembled WGS sequence"/>
</dbReference>
<dbReference type="InterPro" id="IPR046342">
    <property type="entry name" value="CBS_dom_sf"/>
</dbReference>
<keyword evidence="5" id="KW-0677">Repeat</keyword>
<dbReference type="InterPro" id="IPR036318">
    <property type="entry name" value="FAD-bd_PCMH-like_sf"/>
</dbReference>
<evidence type="ECO:0000313" key="16">
    <source>
        <dbReference type="Proteomes" id="UP000730482"/>
    </source>
</evidence>
<comment type="similarity">
    <text evidence="2">Belongs to the UPF0053 family.</text>
</comment>
<feature type="transmembrane region" description="Helical" evidence="12">
    <location>
        <begin position="6"/>
        <end position="26"/>
    </location>
</feature>
<keyword evidence="8 10" id="KW-0472">Membrane</keyword>
<dbReference type="EMBL" id="JAAFYZ010000006">
    <property type="protein sequence ID" value="MBS2545762.1"/>
    <property type="molecule type" value="Genomic_DNA"/>
</dbReference>
<keyword evidence="16" id="KW-1185">Reference proteome</keyword>
<dbReference type="InterPro" id="IPR016169">
    <property type="entry name" value="FAD-bd_PCMH_sub2"/>
</dbReference>
<dbReference type="SUPFAM" id="SSF56176">
    <property type="entry name" value="FAD-binding/transporter-associated domain-like"/>
    <property type="match status" value="1"/>
</dbReference>
<evidence type="ECO:0000256" key="12">
    <source>
        <dbReference type="SAM" id="Phobius"/>
    </source>
</evidence>
<keyword evidence="4 10" id="KW-0812">Transmembrane</keyword>
<gene>
    <name evidence="15" type="ORF">KGQ19_02655</name>
</gene>
<evidence type="ECO:0000256" key="11">
    <source>
        <dbReference type="SAM" id="MobiDB-lite"/>
    </source>
</evidence>
<evidence type="ECO:0000256" key="3">
    <source>
        <dbReference type="ARBA" id="ARBA00022475"/>
    </source>
</evidence>
<feature type="transmembrane region" description="Helical" evidence="12">
    <location>
        <begin position="54"/>
        <end position="75"/>
    </location>
</feature>
<feature type="compositionally biased region" description="Low complexity" evidence="11">
    <location>
        <begin position="477"/>
        <end position="491"/>
    </location>
</feature>
<evidence type="ECO:0000256" key="9">
    <source>
        <dbReference type="PROSITE-ProRule" id="PRU00703"/>
    </source>
</evidence>
<dbReference type="InterPro" id="IPR000644">
    <property type="entry name" value="CBS_dom"/>
</dbReference>
<sequence length="541" mass="57372">MSILVVLALILIEALFVASEIALVSLRESQIETMAQQGRRGQVVAKLVRDQNRWLATVQIGVTLTALLSSAYGAITLSESAKRGLISAGLGEGLAGFVGVVGVTLVITFVTLVIGELAPKRLALQRPEPTARAVAPFLNRMAAVVRPFIFLLSVCTNGVVRLFGGDPDVGREAVSSEELRLMVAGNQTLNSDERELIDEIFDAGDRQLREVLVPRTEVTFLDGSMPIRQAGRIAASEPHSRYPVIDGSADNVIGFVHVRDFLNPELAGRSIRLEEIARPVKMLPTSKQLLAALSEMRAESTHLAIVVDEYGGTAGIVTLEDLIEELIGDIQDEYDVGQAGTTRLVGGVMEVDGLLNLDDFMDESGIELPDGPYETAAGFIVAQLGRLPQLGDEVVVAFDTVRGLGDVDDDEDVEREVHRYQLRVAEMDGRRIARIRITRLPEGGVAVVGAGDEAGDSDSGDSGAEIDTETDVDAEPAEATATAAESAGDLASDLTAAESAGDPASDLTSGDDPDTDGADPLAGSGRGEEIQGEPDQSEPRI</sequence>
<dbReference type="PROSITE" id="PS51371">
    <property type="entry name" value="CBS"/>
    <property type="match status" value="2"/>
</dbReference>
<evidence type="ECO:0000256" key="2">
    <source>
        <dbReference type="ARBA" id="ARBA00006337"/>
    </source>
</evidence>
<proteinExistence type="inferred from homology"/>
<comment type="caution">
    <text evidence="15">The sequence shown here is derived from an EMBL/GenBank/DDBJ whole genome shotgun (WGS) entry which is preliminary data.</text>
</comment>
<dbReference type="SMART" id="SM00116">
    <property type="entry name" value="CBS"/>
    <property type="match status" value="2"/>
</dbReference>
<keyword evidence="7 9" id="KW-0129">CBS domain</keyword>
<evidence type="ECO:0000256" key="5">
    <source>
        <dbReference type="ARBA" id="ARBA00022737"/>
    </source>
</evidence>
<dbReference type="Gene3D" id="3.10.580.10">
    <property type="entry name" value="CBS-domain"/>
    <property type="match status" value="1"/>
</dbReference>
<evidence type="ECO:0000259" key="14">
    <source>
        <dbReference type="PROSITE" id="PS51846"/>
    </source>
</evidence>
<dbReference type="InterPro" id="IPR005170">
    <property type="entry name" value="Transptr-assoc_dom"/>
</dbReference>
<evidence type="ECO:0000256" key="1">
    <source>
        <dbReference type="ARBA" id="ARBA00004651"/>
    </source>
</evidence>
<reference evidence="15 16" key="1">
    <citation type="submission" date="2020-02" db="EMBL/GenBank/DDBJ databases">
        <title>Acidophilic actinobacteria isolated from forest soil.</title>
        <authorList>
            <person name="Golinska P."/>
        </authorList>
    </citation>
    <scope>NUCLEOTIDE SEQUENCE [LARGE SCALE GENOMIC DNA]</scope>
    <source>
        <strain evidence="15 16">NL8</strain>
    </source>
</reference>
<dbReference type="Gene3D" id="3.30.465.10">
    <property type="match status" value="1"/>
</dbReference>
<evidence type="ECO:0000256" key="10">
    <source>
        <dbReference type="PROSITE-ProRule" id="PRU01193"/>
    </source>
</evidence>
<evidence type="ECO:0000256" key="4">
    <source>
        <dbReference type="ARBA" id="ARBA00022692"/>
    </source>
</evidence>
<feature type="compositionally biased region" description="Acidic residues" evidence="11">
    <location>
        <begin position="453"/>
        <end position="476"/>
    </location>
</feature>
<accession>A0ABS5KHE4</accession>
<dbReference type="Pfam" id="PF03471">
    <property type="entry name" value="CorC_HlyC"/>
    <property type="match status" value="1"/>
</dbReference>
<feature type="domain" description="CBS" evidence="13">
    <location>
        <begin position="214"/>
        <end position="271"/>
    </location>
</feature>
<dbReference type="PROSITE" id="PS51846">
    <property type="entry name" value="CNNM"/>
    <property type="match status" value="1"/>
</dbReference>
<organism evidence="15 16">
    <name type="scientific">Catenulispora pinistramenti</name>
    <dbReference type="NCBI Taxonomy" id="2705254"/>
    <lineage>
        <taxon>Bacteria</taxon>
        <taxon>Bacillati</taxon>
        <taxon>Actinomycetota</taxon>
        <taxon>Actinomycetes</taxon>
        <taxon>Catenulisporales</taxon>
        <taxon>Catenulisporaceae</taxon>
        <taxon>Catenulispora</taxon>
    </lineage>
</organism>
<dbReference type="Pfam" id="PF00571">
    <property type="entry name" value="CBS"/>
    <property type="match status" value="2"/>
</dbReference>
<dbReference type="Pfam" id="PF01595">
    <property type="entry name" value="CNNM"/>
    <property type="match status" value="1"/>
</dbReference>
<dbReference type="SMART" id="SM01091">
    <property type="entry name" value="CorC_HlyC"/>
    <property type="match status" value="1"/>
</dbReference>
<comment type="subcellular location">
    <subcellularLocation>
        <location evidence="1">Cell membrane</location>
        <topology evidence="1">Multi-pass membrane protein</topology>
    </subcellularLocation>
</comment>
<feature type="domain" description="CBS" evidence="13">
    <location>
        <begin position="276"/>
        <end position="333"/>
    </location>
</feature>
<dbReference type="InterPro" id="IPR044751">
    <property type="entry name" value="Ion_transp-like_CBS"/>
</dbReference>
<protein>
    <submittedName>
        <fullName evidence="15">HlyC/CorC family transporter</fullName>
    </submittedName>
</protein>